<dbReference type="GO" id="GO:0015232">
    <property type="term" value="F:heme transmembrane transporter activity"/>
    <property type="evidence" value="ECO:0007669"/>
    <property type="project" value="InterPro"/>
</dbReference>
<evidence type="ECO:0000256" key="1">
    <source>
        <dbReference type="ARBA" id="ARBA00004429"/>
    </source>
</evidence>
<feature type="transmembrane region" description="Helical" evidence="10">
    <location>
        <begin position="495"/>
        <end position="517"/>
    </location>
</feature>
<feature type="transmembrane region" description="Helical" evidence="10">
    <location>
        <begin position="308"/>
        <end position="329"/>
    </location>
</feature>
<feature type="transmembrane region" description="Helical" evidence="10">
    <location>
        <begin position="245"/>
        <end position="263"/>
    </location>
</feature>
<evidence type="ECO:0000256" key="4">
    <source>
        <dbReference type="ARBA" id="ARBA00022519"/>
    </source>
</evidence>
<dbReference type="Pfam" id="PF01578">
    <property type="entry name" value="Cytochrom_C_asm"/>
    <property type="match status" value="1"/>
</dbReference>
<dbReference type="PANTHER" id="PTHR43653:SF1">
    <property type="entry name" value="CYTOCHROME C-TYPE BIOGENESIS PROTEIN CCMF"/>
    <property type="match status" value="1"/>
</dbReference>
<dbReference type="KEGG" id="sti:Sthe_1415"/>
<feature type="transmembrane region" description="Helical" evidence="10">
    <location>
        <begin position="275"/>
        <end position="296"/>
    </location>
</feature>
<evidence type="ECO:0000256" key="9">
    <source>
        <dbReference type="ARBA" id="ARBA00037230"/>
    </source>
</evidence>
<keyword evidence="4" id="KW-0997">Cell inner membrane</keyword>
<dbReference type="HOGENOM" id="CLU_015041_3_0_0"/>
<reference evidence="14" key="1">
    <citation type="submission" date="2009-11" db="EMBL/GenBank/DDBJ databases">
        <title>The complete chromosome 1 of Sphaerobacter thermophilus DSM 20745.</title>
        <authorList>
            <person name="Lucas S."/>
            <person name="Copeland A."/>
            <person name="Lapidus A."/>
            <person name="Glavina del Rio T."/>
            <person name="Dalin E."/>
            <person name="Tice H."/>
            <person name="Bruce D."/>
            <person name="Goodwin L."/>
            <person name="Pitluck S."/>
            <person name="Kyrpides N."/>
            <person name="Mavromatis K."/>
            <person name="Ivanova N."/>
            <person name="Mikhailova N."/>
            <person name="LaButti K.M."/>
            <person name="Clum A."/>
            <person name="Sun H.I."/>
            <person name="Brettin T."/>
            <person name="Detter J.C."/>
            <person name="Han C."/>
            <person name="Larimer F."/>
            <person name="Land M."/>
            <person name="Hauser L."/>
            <person name="Markowitz V."/>
            <person name="Cheng J.F."/>
            <person name="Hugenholtz P."/>
            <person name="Woyke T."/>
            <person name="Wu D."/>
            <person name="Steenblock K."/>
            <person name="Schneider S."/>
            <person name="Pukall R."/>
            <person name="Goeker M."/>
            <person name="Klenk H.P."/>
            <person name="Eisen J.A."/>
        </authorList>
    </citation>
    <scope>NUCLEOTIDE SEQUENCE [LARGE SCALE GENOMIC DNA]</scope>
    <source>
        <strain evidence="14">ATCC 49802 / DSM 20745 / S 6022</strain>
    </source>
</reference>
<organism evidence="13 14">
    <name type="scientific">Sphaerobacter thermophilus (strain ATCC 49802 / DSM 20745 / KCCM 41009 / NCIMB 13125 / S 6022)</name>
    <dbReference type="NCBI Taxonomy" id="479434"/>
    <lineage>
        <taxon>Bacteria</taxon>
        <taxon>Pseudomonadati</taxon>
        <taxon>Thermomicrobiota</taxon>
        <taxon>Thermomicrobia</taxon>
        <taxon>Sphaerobacterales</taxon>
        <taxon>Sphaerobacterineae</taxon>
        <taxon>Sphaerobacteraceae</taxon>
        <taxon>Sphaerobacter</taxon>
    </lineage>
</organism>
<evidence type="ECO:0000313" key="14">
    <source>
        <dbReference type="Proteomes" id="UP000002027"/>
    </source>
</evidence>
<feature type="transmembrane region" description="Helical" evidence="10">
    <location>
        <begin position="39"/>
        <end position="61"/>
    </location>
</feature>
<keyword evidence="5 10" id="KW-0812">Transmembrane</keyword>
<comment type="function">
    <text evidence="9">Required for the biogenesis of c-type cytochromes. Possible subunit of a heme lyase.</text>
</comment>
<evidence type="ECO:0000256" key="6">
    <source>
        <dbReference type="ARBA" id="ARBA00022748"/>
    </source>
</evidence>
<feature type="transmembrane region" description="Helical" evidence="10">
    <location>
        <begin position="622"/>
        <end position="642"/>
    </location>
</feature>
<dbReference type="GO" id="GO:0020037">
    <property type="term" value="F:heme binding"/>
    <property type="evidence" value="ECO:0007669"/>
    <property type="project" value="InterPro"/>
</dbReference>
<sequence length="662" mass="72612">MAQLGSGALVVALALAVYGIVAGVLGARRRIPELVESSIRAVWGVTALILVAVVTLLTAFLTHDFRLEYVFGRSSRDMPIYYVAAAFYGGQEGSLLYWAMIAGVLSSLAVYLHRKRDRALIPYVAATVLSVQTFLLFMLTFIASPFTLLPMRPADGQGLNPLLRDPGMILHPPFLLGGYASFTVPFGFAMAAMITGRLGDDWIRAIRRWSLVAWGILGVGLLFGAWWAYHVLGWGGYWGWDPVENVALLPWLTATAFIHSVIVQERRGMLKVWNMALIVASFALSIFGTFTVRSGLISSVHSFAISPIGPWFLGYLAVVVLVSVGLLIYRLPGLQSDRAIESVVSRESGFLLNNLLFTAMAFATFWGTVFPLVTELIRETKLTVGPPFYRQVNGPLLFAMMLLMGVGPLLAWRRSNTGLLLRNLLWPGVAGIASGIVMAVVLGHILAAASVAVTVFAVGTIVLEYVRGARVRRRTTRESYPLAVAMLVRKNGRRYGGYIVHLAVAIMAIGIIGSTFFQVERQYTLQPGQSGTIGPYTLTYQRLDNRVNAQGQAVVAVVDIAKNGEPRGTVESKRFFYRNYEDQPTAQMGIKTIGIDDVYVVLDQWDENGTASLRFYINPMVSWIWVGGAVYVLGMVTVLWPAPQPARRPVTRPVREAALSEA</sequence>
<evidence type="ECO:0000256" key="5">
    <source>
        <dbReference type="ARBA" id="ARBA00022692"/>
    </source>
</evidence>
<protein>
    <submittedName>
        <fullName evidence="13">Cytochrome c assembly protein</fullName>
    </submittedName>
</protein>
<accession>D1C3N3</accession>
<evidence type="ECO:0000256" key="8">
    <source>
        <dbReference type="ARBA" id="ARBA00023136"/>
    </source>
</evidence>
<evidence type="ECO:0000256" key="3">
    <source>
        <dbReference type="ARBA" id="ARBA00022475"/>
    </source>
</evidence>
<dbReference type="Pfam" id="PF16327">
    <property type="entry name" value="CcmF_C"/>
    <property type="match status" value="1"/>
</dbReference>
<dbReference type="InterPro" id="IPR003568">
    <property type="entry name" value="Cyt_c_biogenesis_CcmF"/>
</dbReference>
<name>D1C3N3_SPHTD</name>
<dbReference type="Proteomes" id="UP000002027">
    <property type="component" value="Chromosome 1"/>
</dbReference>
<feature type="transmembrane region" description="Helical" evidence="10">
    <location>
        <begin position="424"/>
        <end position="442"/>
    </location>
</feature>
<feature type="transmembrane region" description="Helical" evidence="10">
    <location>
        <begin position="211"/>
        <end position="229"/>
    </location>
</feature>
<feature type="transmembrane region" description="Helical" evidence="10">
    <location>
        <begin position="6"/>
        <end position="27"/>
    </location>
</feature>
<dbReference type="InterPro" id="IPR003567">
    <property type="entry name" value="Cyt_c_biogenesis"/>
</dbReference>
<evidence type="ECO:0000313" key="13">
    <source>
        <dbReference type="EMBL" id="ACZ38850.1"/>
    </source>
</evidence>
<feature type="domain" description="Cytochrome c assembly protein" evidence="11">
    <location>
        <begin position="92"/>
        <end position="295"/>
    </location>
</feature>
<dbReference type="eggNOG" id="COG1138">
    <property type="taxonomic scope" value="Bacteria"/>
</dbReference>
<feature type="transmembrane region" description="Helical" evidence="10">
    <location>
        <begin position="350"/>
        <end position="372"/>
    </location>
</feature>
<evidence type="ECO:0000259" key="12">
    <source>
        <dbReference type="Pfam" id="PF16327"/>
    </source>
</evidence>
<dbReference type="EMBL" id="CP001823">
    <property type="protein sequence ID" value="ACZ38850.1"/>
    <property type="molecule type" value="Genomic_DNA"/>
</dbReference>
<comment type="similarity">
    <text evidence="2">Belongs to the CcmF/CycK/Ccl1/NrfE/CcsA family.</text>
</comment>
<keyword evidence="3" id="KW-1003">Cell membrane</keyword>
<dbReference type="GO" id="GO:0017004">
    <property type="term" value="P:cytochrome complex assembly"/>
    <property type="evidence" value="ECO:0007669"/>
    <property type="project" value="UniProtKB-KW"/>
</dbReference>
<keyword evidence="8 10" id="KW-0472">Membrane</keyword>
<evidence type="ECO:0000259" key="11">
    <source>
        <dbReference type="Pfam" id="PF01578"/>
    </source>
</evidence>
<feature type="transmembrane region" description="Helical" evidence="10">
    <location>
        <begin position="174"/>
        <end position="199"/>
    </location>
</feature>
<dbReference type="PRINTS" id="PR01410">
    <property type="entry name" value="CCBIOGENESIS"/>
</dbReference>
<feature type="transmembrane region" description="Helical" evidence="10">
    <location>
        <begin position="95"/>
        <end position="113"/>
    </location>
</feature>
<dbReference type="GO" id="GO:0005886">
    <property type="term" value="C:plasma membrane"/>
    <property type="evidence" value="ECO:0007669"/>
    <property type="project" value="UniProtKB-SubCell"/>
</dbReference>
<dbReference type="PANTHER" id="PTHR43653">
    <property type="entry name" value="CYTOCHROME C ASSEMBLY PROTEIN-RELATED"/>
    <property type="match status" value="1"/>
</dbReference>
<dbReference type="RefSeq" id="WP_012871897.1">
    <property type="nucleotide sequence ID" value="NC_013523.1"/>
</dbReference>
<feature type="transmembrane region" description="Helical" evidence="10">
    <location>
        <begin position="120"/>
        <end position="143"/>
    </location>
</feature>
<evidence type="ECO:0000256" key="2">
    <source>
        <dbReference type="ARBA" id="ARBA00009186"/>
    </source>
</evidence>
<keyword evidence="6" id="KW-0201">Cytochrome c-type biogenesis</keyword>
<evidence type="ECO:0000256" key="10">
    <source>
        <dbReference type="SAM" id="Phobius"/>
    </source>
</evidence>
<comment type="subcellular location">
    <subcellularLocation>
        <location evidence="1">Cell inner membrane</location>
        <topology evidence="1">Multi-pass membrane protein</topology>
    </subcellularLocation>
</comment>
<feature type="domain" description="Cytochrome c-type biogenesis protein CcmF C-terminal" evidence="12">
    <location>
        <begin position="313"/>
        <end position="637"/>
    </location>
</feature>
<dbReference type="PRINTS" id="PR01411">
    <property type="entry name" value="CCMFBIOGNSIS"/>
</dbReference>
<dbReference type="STRING" id="479434.Sthe_1415"/>
<proteinExistence type="inferred from homology"/>
<feature type="transmembrane region" description="Helical" evidence="10">
    <location>
        <begin position="448"/>
        <end position="466"/>
    </location>
</feature>
<feature type="transmembrane region" description="Helical" evidence="10">
    <location>
        <begin position="392"/>
        <end position="412"/>
    </location>
</feature>
<dbReference type="AlphaFoldDB" id="D1C3N3"/>
<evidence type="ECO:0000256" key="7">
    <source>
        <dbReference type="ARBA" id="ARBA00022989"/>
    </source>
</evidence>
<keyword evidence="7 10" id="KW-1133">Transmembrane helix</keyword>
<dbReference type="InterPro" id="IPR032523">
    <property type="entry name" value="CcmF_C"/>
</dbReference>
<keyword evidence="14" id="KW-1185">Reference proteome</keyword>
<reference evidence="13 14" key="2">
    <citation type="journal article" date="2010" name="Stand. Genomic Sci.">
        <title>Complete genome sequence of Desulfohalobium retbaense type strain (HR(100)).</title>
        <authorList>
            <person name="Spring S."/>
            <person name="Nolan M."/>
            <person name="Lapidus A."/>
            <person name="Glavina Del Rio T."/>
            <person name="Copeland A."/>
            <person name="Tice H."/>
            <person name="Cheng J.F."/>
            <person name="Lucas S."/>
            <person name="Land M."/>
            <person name="Chen F."/>
            <person name="Bruce D."/>
            <person name="Goodwin L."/>
            <person name="Pitluck S."/>
            <person name="Ivanova N."/>
            <person name="Mavromatis K."/>
            <person name="Mikhailova N."/>
            <person name="Pati A."/>
            <person name="Chen A."/>
            <person name="Palaniappan K."/>
            <person name="Hauser L."/>
            <person name="Chang Y.J."/>
            <person name="Jeffries C.D."/>
            <person name="Munk C."/>
            <person name="Kiss H."/>
            <person name="Chain P."/>
            <person name="Han C."/>
            <person name="Brettin T."/>
            <person name="Detter J.C."/>
            <person name="Schuler E."/>
            <person name="Goker M."/>
            <person name="Rohde M."/>
            <person name="Bristow J."/>
            <person name="Eisen J.A."/>
            <person name="Markowitz V."/>
            <person name="Hugenholtz P."/>
            <person name="Kyrpides N.C."/>
            <person name="Klenk H.P."/>
        </authorList>
    </citation>
    <scope>NUCLEOTIDE SEQUENCE [LARGE SCALE GENOMIC DNA]</scope>
    <source>
        <strain evidence="14">ATCC 49802 / DSM 20745 / S 6022</strain>
    </source>
</reference>
<gene>
    <name evidence="13" type="ordered locus">Sthe_1415</name>
</gene>
<dbReference type="InterPro" id="IPR002541">
    <property type="entry name" value="Cyt_c_assembly"/>
</dbReference>
<dbReference type="InParanoid" id="D1C3N3"/>